<comment type="caution">
    <text evidence="2">The sequence shown here is derived from an EMBL/GenBank/DDBJ whole genome shotgun (WGS) entry which is preliminary data.</text>
</comment>
<evidence type="ECO:0000256" key="1">
    <source>
        <dbReference type="SAM" id="Phobius"/>
    </source>
</evidence>
<proteinExistence type="predicted"/>
<dbReference type="AlphaFoldDB" id="A0A3E0HVF3"/>
<evidence type="ECO:0000313" key="3">
    <source>
        <dbReference type="Proteomes" id="UP000256884"/>
    </source>
</evidence>
<accession>A0A3E0HVF3</accession>
<keyword evidence="1" id="KW-0812">Transmembrane</keyword>
<keyword evidence="1" id="KW-1133">Transmembrane helix</keyword>
<keyword evidence="3" id="KW-1185">Reference proteome</keyword>
<dbReference type="OrthoDB" id="1454590at2"/>
<dbReference type="RefSeq" id="WP_115901014.1">
    <property type="nucleotide sequence ID" value="NZ_QUNS01000004.1"/>
</dbReference>
<feature type="transmembrane region" description="Helical" evidence="1">
    <location>
        <begin position="9"/>
        <end position="29"/>
    </location>
</feature>
<reference evidence="2 3" key="1">
    <citation type="submission" date="2018-08" db="EMBL/GenBank/DDBJ databases">
        <title>Genomic Encyclopedia of Type Strains, Phase IV (KMG-IV): sequencing the most valuable type-strain genomes for metagenomic binning, comparative biology and taxonomic classification.</title>
        <authorList>
            <person name="Goeker M."/>
        </authorList>
    </citation>
    <scope>NUCLEOTIDE SEQUENCE [LARGE SCALE GENOMIC DNA]</scope>
    <source>
        <strain evidence="2 3">DSM 18841</strain>
    </source>
</reference>
<protein>
    <submittedName>
        <fullName evidence="2">Uncharacterized protein</fullName>
    </submittedName>
</protein>
<dbReference type="Proteomes" id="UP000256884">
    <property type="component" value="Unassembled WGS sequence"/>
</dbReference>
<organism evidence="2 3">
    <name type="scientific">Tenacibaculum gallaicum</name>
    <dbReference type="NCBI Taxonomy" id="561505"/>
    <lineage>
        <taxon>Bacteria</taxon>
        <taxon>Pseudomonadati</taxon>
        <taxon>Bacteroidota</taxon>
        <taxon>Flavobacteriia</taxon>
        <taxon>Flavobacteriales</taxon>
        <taxon>Flavobacteriaceae</taxon>
        <taxon>Tenacibaculum</taxon>
    </lineage>
</organism>
<keyword evidence="1" id="KW-0472">Membrane</keyword>
<sequence>MKNLTHKKSLILLSVGIFIIASLQILTRYTEISDMMQGLGIGLGIGLLVTSIIGRKLKHIKAS</sequence>
<feature type="transmembrane region" description="Helical" evidence="1">
    <location>
        <begin position="35"/>
        <end position="54"/>
    </location>
</feature>
<name>A0A3E0HVF3_9FLAO</name>
<evidence type="ECO:0000313" key="2">
    <source>
        <dbReference type="EMBL" id="REH50408.1"/>
    </source>
</evidence>
<gene>
    <name evidence="2" type="ORF">C7448_10419</name>
</gene>
<dbReference type="EMBL" id="QUNS01000004">
    <property type="protein sequence ID" value="REH50408.1"/>
    <property type="molecule type" value="Genomic_DNA"/>
</dbReference>